<name>A0ABY5FXJ1_9MICO</name>
<evidence type="ECO:0000256" key="4">
    <source>
        <dbReference type="ARBA" id="ARBA00022679"/>
    </source>
</evidence>
<evidence type="ECO:0000256" key="2">
    <source>
        <dbReference type="ARBA" id="ARBA00006739"/>
    </source>
</evidence>
<dbReference type="PANTHER" id="PTHR43179">
    <property type="entry name" value="RHAMNOSYLTRANSFERASE WBBL"/>
    <property type="match status" value="1"/>
</dbReference>
<reference evidence="6" key="1">
    <citation type="submission" date="2022-07" db="EMBL/GenBank/DDBJ databases">
        <title>Taxonomic analysis of Microcella humidisoli nov. sp., isolated from riverside soil.</title>
        <authorList>
            <person name="Molina K.M."/>
            <person name="Kim S.B."/>
        </authorList>
    </citation>
    <scope>NUCLEOTIDE SEQUENCE</scope>
    <source>
        <strain evidence="6">MMS21-STM10</strain>
    </source>
</reference>
<dbReference type="Gene3D" id="3.90.550.10">
    <property type="entry name" value="Spore Coat Polysaccharide Biosynthesis Protein SpsA, Chain A"/>
    <property type="match status" value="1"/>
</dbReference>
<evidence type="ECO:0000256" key="5">
    <source>
        <dbReference type="SAM" id="Coils"/>
    </source>
</evidence>
<dbReference type="SUPFAM" id="SSF53448">
    <property type="entry name" value="Nucleotide-diphospho-sugar transferases"/>
    <property type="match status" value="1"/>
</dbReference>
<organism evidence="6 7">
    <name type="scientific">Microcella humidisoli</name>
    <dbReference type="NCBI Taxonomy" id="2963406"/>
    <lineage>
        <taxon>Bacteria</taxon>
        <taxon>Bacillati</taxon>
        <taxon>Actinomycetota</taxon>
        <taxon>Actinomycetes</taxon>
        <taxon>Micrococcales</taxon>
        <taxon>Microbacteriaceae</taxon>
        <taxon>Microcella</taxon>
    </lineage>
</organism>
<accession>A0ABY5FXJ1</accession>
<keyword evidence="4 6" id="KW-0808">Transferase</keyword>
<dbReference type="EC" id="2.4.-.-" evidence="6"/>
<dbReference type="PANTHER" id="PTHR43179:SF12">
    <property type="entry name" value="GALACTOFURANOSYLTRANSFERASE GLFT2"/>
    <property type="match status" value="1"/>
</dbReference>
<dbReference type="GO" id="GO:0016757">
    <property type="term" value="F:glycosyltransferase activity"/>
    <property type="evidence" value="ECO:0007669"/>
    <property type="project" value="UniProtKB-KW"/>
</dbReference>
<keyword evidence="7" id="KW-1185">Reference proteome</keyword>
<comment type="pathway">
    <text evidence="1">Cell wall biogenesis; cell wall polysaccharide biosynthesis.</text>
</comment>
<evidence type="ECO:0000313" key="7">
    <source>
        <dbReference type="Proteomes" id="UP001060039"/>
    </source>
</evidence>
<feature type="coiled-coil region" evidence="5">
    <location>
        <begin position="280"/>
        <end position="337"/>
    </location>
</feature>
<keyword evidence="3 6" id="KW-0328">Glycosyltransferase</keyword>
<comment type="similarity">
    <text evidence="2">Belongs to the glycosyltransferase 2 family.</text>
</comment>
<evidence type="ECO:0000256" key="3">
    <source>
        <dbReference type="ARBA" id="ARBA00022676"/>
    </source>
</evidence>
<protein>
    <submittedName>
        <fullName evidence="6">Glycosyltransferase</fullName>
        <ecNumber evidence="6">2.4.-.-</ecNumber>
    </submittedName>
</protein>
<sequence>MLVTLDDHPDVVALIPTLGASPTRLARAVASLVDQQGDARLAVLVIVNAETSSPTTLDPRVAVVHAGLNLGWAGGLAFGRSLVRAEQLWLVQDDMVLDPGCLSALRAALADDPGLALVAPMVMRDGLVVARTVGADRDDAWEFSGWYPEVDTPLDDVDRLEGFAYVGSRGMLVRTAMWDAVGGMDPRFYPVMWVDVDLCSTLLARGLRFRSVRDAHCSHEQSASTTTQYSAVLWHRNLSLLRQKHANGPAGRVPSVEGAVDARIEPALVATIARAAASLVRELADRIELDHAELERTRERHADLSSQRDDSEARIAAAEHRARLAELELAAMRASRSWRLTAPLRRIGARRSGATASPRARDDA</sequence>
<keyword evidence="5" id="KW-0175">Coiled coil</keyword>
<evidence type="ECO:0000256" key="1">
    <source>
        <dbReference type="ARBA" id="ARBA00004776"/>
    </source>
</evidence>
<dbReference type="Proteomes" id="UP001060039">
    <property type="component" value="Chromosome"/>
</dbReference>
<dbReference type="EMBL" id="CP101497">
    <property type="protein sequence ID" value="UTT62999.1"/>
    <property type="molecule type" value="Genomic_DNA"/>
</dbReference>
<proteinExistence type="inferred from homology"/>
<gene>
    <name evidence="6" type="ORF">NNL39_02510</name>
</gene>
<dbReference type="Pfam" id="PF13641">
    <property type="entry name" value="Glyco_tranf_2_3"/>
    <property type="match status" value="1"/>
</dbReference>
<dbReference type="RefSeq" id="WP_255160132.1">
    <property type="nucleotide sequence ID" value="NZ_CP101497.1"/>
</dbReference>
<evidence type="ECO:0000313" key="6">
    <source>
        <dbReference type="EMBL" id="UTT62999.1"/>
    </source>
</evidence>
<dbReference type="InterPro" id="IPR029044">
    <property type="entry name" value="Nucleotide-diphossugar_trans"/>
</dbReference>